<dbReference type="InterPro" id="IPR016040">
    <property type="entry name" value="NAD(P)-bd_dom"/>
</dbReference>
<evidence type="ECO:0000313" key="2">
    <source>
        <dbReference type="EMBL" id="KKK96426.1"/>
    </source>
</evidence>
<dbReference type="Gene3D" id="3.40.50.720">
    <property type="entry name" value="NAD(P)-binding Rossmann-like Domain"/>
    <property type="match status" value="1"/>
</dbReference>
<dbReference type="InterPro" id="IPR036291">
    <property type="entry name" value="NAD(P)-bd_dom_sf"/>
</dbReference>
<dbReference type="EMBL" id="LAZR01046491">
    <property type="protein sequence ID" value="KKK96426.1"/>
    <property type="molecule type" value="Genomic_DNA"/>
</dbReference>
<proteinExistence type="predicted"/>
<name>A0A0F9CID5_9ZZZZ</name>
<protein>
    <recommendedName>
        <fullName evidence="1">NAD(P)-binding domain-containing protein</fullName>
    </recommendedName>
</protein>
<dbReference type="Gene3D" id="3.90.25.10">
    <property type="entry name" value="UDP-galactose 4-epimerase, domain 1"/>
    <property type="match status" value="1"/>
</dbReference>
<dbReference type="PANTHER" id="PTHR43000">
    <property type="entry name" value="DTDP-D-GLUCOSE 4,6-DEHYDRATASE-RELATED"/>
    <property type="match status" value="1"/>
</dbReference>
<organism evidence="2">
    <name type="scientific">marine sediment metagenome</name>
    <dbReference type="NCBI Taxonomy" id="412755"/>
    <lineage>
        <taxon>unclassified sequences</taxon>
        <taxon>metagenomes</taxon>
        <taxon>ecological metagenomes</taxon>
    </lineage>
</organism>
<accession>A0A0F9CID5</accession>
<dbReference type="AlphaFoldDB" id="A0A0F9CID5"/>
<feature type="domain" description="NAD(P)-binding" evidence="1">
    <location>
        <begin position="8"/>
        <end position="309"/>
    </location>
</feature>
<dbReference type="SUPFAM" id="SSF51735">
    <property type="entry name" value="NAD(P)-binding Rossmann-fold domains"/>
    <property type="match status" value="1"/>
</dbReference>
<comment type="caution">
    <text evidence="2">The sequence shown here is derived from an EMBL/GenBank/DDBJ whole genome shotgun (WGS) entry which is preliminary data.</text>
</comment>
<sequence>MIKNKNILLTGGAGFIGSHLFERLVKNTNFVIIIDNFSSSETEKNLSELTKNYEPEKDYKVIRGDLADNSIFSTINSDIDIIFHLAATPGVRYSIQNASKVTKNNIISTINVFENALKMDVEKVVVASSSSVYGNPTYTPVDENHPKSPISPYAVSKLCCEMYADYYFRENNLPVTSLRFYTVYGPRGRPDMAIRKFFNQIMKNEPINIYGDGSQIRDFTYISDIVDGLILASETKKSSGEVFNLGCSNPIEVNQLIEKMYEIANKPRNTQYIEKQKGDVEITFSKIDKARTILQFNPKVNIDEGLKKTYEWQKENLN</sequence>
<gene>
    <name evidence="2" type="ORF">LCGC14_2662870</name>
</gene>
<dbReference type="Pfam" id="PF16363">
    <property type="entry name" value="GDP_Man_Dehyd"/>
    <property type="match status" value="1"/>
</dbReference>
<evidence type="ECO:0000259" key="1">
    <source>
        <dbReference type="Pfam" id="PF16363"/>
    </source>
</evidence>
<dbReference type="PRINTS" id="PR01713">
    <property type="entry name" value="NUCEPIMERASE"/>
</dbReference>
<reference evidence="2" key="1">
    <citation type="journal article" date="2015" name="Nature">
        <title>Complex archaea that bridge the gap between prokaryotes and eukaryotes.</title>
        <authorList>
            <person name="Spang A."/>
            <person name="Saw J.H."/>
            <person name="Jorgensen S.L."/>
            <person name="Zaremba-Niedzwiedzka K."/>
            <person name="Martijn J."/>
            <person name="Lind A.E."/>
            <person name="van Eijk R."/>
            <person name="Schleper C."/>
            <person name="Guy L."/>
            <person name="Ettema T.J."/>
        </authorList>
    </citation>
    <scope>NUCLEOTIDE SEQUENCE</scope>
</reference>